<dbReference type="AlphaFoldDB" id="A0A097II15"/>
<dbReference type="Proteomes" id="UP000029914">
    <property type="component" value="Chromosome"/>
</dbReference>
<evidence type="ECO:0000313" key="3">
    <source>
        <dbReference type="EMBL" id="AIT61768.1"/>
    </source>
</evidence>
<sequence length="96" mass="10610">MTENNRTVRHDEAGSRYVIEVDGTEAGFAAYTDHGDVRDFNHTVVSEDFRGQGLSSPLIREALDDTRSAGKTITPSCSAVENFLSKNEEYQDLVAQ</sequence>
<dbReference type="HOGENOM" id="CLU_132888_0_1_11"/>
<dbReference type="PROSITE" id="PS51729">
    <property type="entry name" value="GNAT_YJDJ"/>
    <property type="match status" value="1"/>
</dbReference>
<feature type="domain" description="N-acetyltransferase" evidence="2">
    <location>
        <begin position="9"/>
        <end position="95"/>
    </location>
</feature>
<organism evidence="3 4">
    <name type="scientific">Corynebacterium doosanense CAU 212 = DSM 45436</name>
    <dbReference type="NCBI Taxonomy" id="558173"/>
    <lineage>
        <taxon>Bacteria</taxon>
        <taxon>Bacillati</taxon>
        <taxon>Actinomycetota</taxon>
        <taxon>Actinomycetes</taxon>
        <taxon>Mycobacteriales</taxon>
        <taxon>Corynebacteriaceae</taxon>
        <taxon>Corynebacterium</taxon>
    </lineage>
</organism>
<evidence type="ECO:0000313" key="4">
    <source>
        <dbReference type="Proteomes" id="UP000029914"/>
    </source>
</evidence>
<dbReference type="KEGG" id="cdo:CDOO_11190"/>
<dbReference type="eggNOG" id="COG2388">
    <property type="taxonomic scope" value="Bacteria"/>
</dbReference>
<dbReference type="InterPro" id="IPR000182">
    <property type="entry name" value="GNAT_dom"/>
</dbReference>
<dbReference type="InterPro" id="IPR031165">
    <property type="entry name" value="GNAT_YJDJ"/>
</dbReference>
<dbReference type="PROSITE" id="PS51186">
    <property type="entry name" value="GNAT"/>
    <property type="match status" value="1"/>
</dbReference>
<dbReference type="Gene3D" id="3.40.630.30">
    <property type="match status" value="1"/>
</dbReference>
<dbReference type="InterPro" id="IPR045057">
    <property type="entry name" value="Gcn5-rel_NAT"/>
</dbReference>
<dbReference type="PANTHER" id="PTHR31435">
    <property type="entry name" value="PROTEIN NATD1"/>
    <property type="match status" value="1"/>
</dbReference>
<evidence type="ECO:0000259" key="1">
    <source>
        <dbReference type="PROSITE" id="PS51186"/>
    </source>
</evidence>
<gene>
    <name evidence="3" type="ORF">CDOO_11190</name>
</gene>
<accession>A0A097II15</accession>
<reference evidence="3 4" key="1">
    <citation type="submission" date="2013-09" db="EMBL/GenBank/DDBJ databases">
        <title>Complete genome sequence of Corynebacterium doosanense CAU 212(T) (=DSM 45436(T)), isolated from activated sludge.</title>
        <authorList>
            <person name="Schaffert L."/>
            <person name="Albersmeier A."/>
            <person name="Kalinowski J."/>
            <person name="Ruckert C."/>
        </authorList>
    </citation>
    <scope>NUCLEOTIDE SEQUENCE [LARGE SCALE GENOMIC DNA]</scope>
    <source>
        <strain evidence="3 4">CAU 212</strain>
    </source>
</reference>
<protein>
    <submittedName>
        <fullName evidence="3">Acetyltransferase</fullName>
    </submittedName>
</protein>
<evidence type="ECO:0000259" key="2">
    <source>
        <dbReference type="PROSITE" id="PS51729"/>
    </source>
</evidence>
<dbReference type="GO" id="GO:0016747">
    <property type="term" value="F:acyltransferase activity, transferring groups other than amino-acyl groups"/>
    <property type="evidence" value="ECO:0007669"/>
    <property type="project" value="InterPro"/>
</dbReference>
<dbReference type="CDD" id="cd04301">
    <property type="entry name" value="NAT_SF"/>
    <property type="match status" value="1"/>
</dbReference>
<keyword evidence="3" id="KW-0808">Transferase</keyword>
<dbReference type="SUPFAM" id="SSF55729">
    <property type="entry name" value="Acyl-CoA N-acyltransferases (Nat)"/>
    <property type="match status" value="1"/>
</dbReference>
<keyword evidence="4" id="KW-1185">Reference proteome</keyword>
<dbReference type="STRING" id="558173.CDOO_11190"/>
<dbReference type="PANTHER" id="PTHR31435:SF9">
    <property type="entry name" value="PROTEIN NATD1"/>
    <property type="match status" value="1"/>
</dbReference>
<feature type="domain" description="N-acetyltransferase" evidence="1">
    <location>
        <begin position="1"/>
        <end position="96"/>
    </location>
</feature>
<dbReference type="EMBL" id="CP006764">
    <property type="protein sequence ID" value="AIT61768.1"/>
    <property type="molecule type" value="Genomic_DNA"/>
</dbReference>
<dbReference type="Pfam" id="PF14542">
    <property type="entry name" value="Acetyltransf_CG"/>
    <property type="match status" value="1"/>
</dbReference>
<dbReference type="OrthoDB" id="5405911at2"/>
<dbReference type="InterPro" id="IPR016181">
    <property type="entry name" value="Acyl_CoA_acyltransferase"/>
</dbReference>
<proteinExistence type="predicted"/>
<name>A0A097II15_9CORY</name>
<dbReference type="RefSeq" id="WP_018022743.1">
    <property type="nucleotide sequence ID" value="NZ_AQUX01000011.1"/>
</dbReference>